<dbReference type="GO" id="GO:0140359">
    <property type="term" value="F:ABC-type transporter activity"/>
    <property type="evidence" value="ECO:0007669"/>
    <property type="project" value="InterPro"/>
</dbReference>
<feature type="transmembrane region" description="Helical" evidence="5">
    <location>
        <begin position="265"/>
        <end position="284"/>
    </location>
</feature>
<evidence type="ECO:0000256" key="1">
    <source>
        <dbReference type="ARBA" id="ARBA00004141"/>
    </source>
</evidence>
<feature type="transmembrane region" description="Helical" evidence="5">
    <location>
        <begin position="95"/>
        <end position="121"/>
    </location>
</feature>
<evidence type="ECO:0000256" key="5">
    <source>
        <dbReference type="SAM" id="Phobius"/>
    </source>
</evidence>
<keyword evidence="4 5" id="KW-0472">Membrane</keyword>
<evidence type="ECO:0000256" key="3">
    <source>
        <dbReference type="ARBA" id="ARBA00022989"/>
    </source>
</evidence>
<dbReference type="Pfam" id="PF01061">
    <property type="entry name" value="ABC2_membrane"/>
    <property type="match status" value="1"/>
</dbReference>
<accession>A0A097SS62</accession>
<dbReference type="HOGENOM" id="CLU_945573_0_0_14"/>
<feature type="transmembrane region" description="Helical" evidence="5">
    <location>
        <begin position="51"/>
        <end position="74"/>
    </location>
</feature>
<keyword evidence="3 5" id="KW-1133">Transmembrane helix</keyword>
<keyword evidence="2 5" id="KW-0812">Transmembrane</keyword>
<gene>
    <name evidence="7" type="ORF">MGM1_0370</name>
</gene>
<dbReference type="InterPro" id="IPR013525">
    <property type="entry name" value="ABC2_TM"/>
</dbReference>
<evidence type="ECO:0000256" key="2">
    <source>
        <dbReference type="ARBA" id="ARBA00022692"/>
    </source>
</evidence>
<evidence type="ECO:0000313" key="7">
    <source>
        <dbReference type="EMBL" id="AIV03424.1"/>
    </source>
</evidence>
<dbReference type="Proteomes" id="UP000030066">
    <property type="component" value="Chromosome"/>
</dbReference>
<dbReference type="AlphaFoldDB" id="A0A097SS62"/>
<dbReference type="GO" id="GO:0016020">
    <property type="term" value="C:membrane"/>
    <property type="evidence" value="ECO:0007669"/>
    <property type="project" value="UniProtKB-SubCell"/>
</dbReference>
<dbReference type="EMBL" id="CP007711">
    <property type="protein sequence ID" value="AIV03424.1"/>
    <property type="molecule type" value="Genomic_DNA"/>
</dbReference>
<dbReference type="KEGG" id="mgj:MGM1_0370"/>
<name>A0A097SS62_9BACT</name>
<evidence type="ECO:0000256" key="4">
    <source>
        <dbReference type="ARBA" id="ARBA00023136"/>
    </source>
</evidence>
<feature type="transmembrane region" description="Helical" evidence="5">
    <location>
        <begin position="174"/>
        <end position="195"/>
    </location>
</feature>
<sequence length="290" mass="33319">MKSLFVIYNKGYWRSIFGPFLTLVVPFLYATLICTIYTFTNEDKPISLFPALFPSLISTIPYMLMLLIMPQAIFEIRDSILIKQLKSSSIKLWQITFIGVLYYSICTFICYIVGFSVLFLLPVINSQNAELVHYVEKQINYGFFFYVLLINIMMGISFGAMLGTVFKTTSIISLIGLTIIFFSMVLAGFSTPIILSREQLPLVWWVSYADFVRYGSTQMYEAMYSKLGAFNLNASSLFDFKATYVTKIVSLVDMPFRVFLPYDKVLNFIMPYAVFTFSASLIMYSSKEHK</sequence>
<protein>
    <submittedName>
        <fullName evidence="7">ABC-2 type transporter</fullName>
    </submittedName>
</protein>
<dbReference type="STRING" id="1318617.MGM1_0370"/>
<proteinExistence type="predicted"/>
<organism evidence="7 8">
    <name type="scientific">Candidatus Malacoplasma girerdii</name>
    <dbReference type="NCBI Taxonomy" id="1318617"/>
    <lineage>
        <taxon>Bacteria</taxon>
        <taxon>Bacillati</taxon>
        <taxon>Mycoplasmatota</taxon>
        <taxon>Mycoplasmoidales</taxon>
        <taxon>Mycoplasmoidaceae</taxon>
        <taxon>Malacoplasma</taxon>
    </lineage>
</organism>
<reference evidence="7 8" key="1">
    <citation type="journal article" date="2014" name="PLoS ONE">
        <title>An emerging Mycoplasma associated with trichomoniasis, vaginal infection and disease.</title>
        <authorList>
            <consortium name="Vaginal Microbiome Consortium"/>
            <person name="Fettweis J.M."/>
            <person name="Serrano M.G."/>
            <person name="Huang B."/>
            <person name="Brooks J.P."/>
            <person name="Glascock A.L."/>
            <person name="Sheth N.U."/>
            <person name="Strauss J.F.III."/>
            <person name="Jefferson K.K."/>
            <person name="Buck G.A."/>
        </authorList>
    </citation>
    <scope>NUCLEOTIDE SEQUENCE [LARGE SCALE GENOMIC DNA]</scope>
    <source>
        <strain evidence="7 8">VCU_M1</strain>
    </source>
</reference>
<feature type="domain" description="ABC-2 type transporter transmembrane" evidence="6">
    <location>
        <begin position="9"/>
        <end position="223"/>
    </location>
</feature>
<feature type="transmembrane region" description="Helical" evidence="5">
    <location>
        <begin position="141"/>
        <end position="162"/>
    </location>
</feature>
<evidence type="ECO:0000259" key="6">
    <source>
        <dbReference type="Pfam" id="PF01061"/>
    </source>
</evidence>
<evidence type="ECO:0000313" key="8">
    <source>
        <dbReference type="Proteomes" id="UP000030066"/>
    </source>
</evidence>
<feature type="transmembrane region" description="Helical" evidence="5">
    <location>
        <begin position="12"/>
        <end position="39"/>
    </location>
</feature>
<keyword evidence="8" id="KW-1185">Reference proteome</keyword>
<comment type="subcellular location">
    <subcellularLocation>
        <location evidence="1">Membrane</location>
        <topology evidence="1">Multi-pass membrane protein</topology>
    </subcellularLocation>
</comment>